<dbReference type="SUPFAM" id="SSF56059">
    <property type="entry name" value="Glutathione synthetase ATP-binding domain-like"/>
    <property type="match status" value="1"/>
</dbReference>
<accession>A0A0M1P0Z7</accession>
<proteinExistence type="predicted"/>
<dbReference type="Gene3D" id="3.30.1490.20">
    <property type="entry name" value="ATP-grasp fold, A domain"/>
    <property type="match status" value="1"/>
</dbReference>
<dbReference type="Pfam" id="PF14398">
    <property type="entry name" value="ATPgrasp_YheCD"/>
    <property type="match status" value="1"/>
</dbReference>
<dbReference type="AlphaFoldDB" id="A0A0M1P0Z7"/>
<dbReference type="Gene3D" id="3.30.470.20">
    <property type="entry name" value="ATP-grasp fold, B domain"/>
    <property type="match status" value="1"/>
</dbReference>
<name>A0A0M1P0Z7_9BACL</name>
<organism evidence="1 2">
    <name type="scientific">Paenibacillus solani</name>
    <dbReference type="NCBI Taxonomy" id="1705565"/>
    <lineage>
        <taxon>Bacteria</taxon>
        <taxon>Bacillati</taxon>
        <taxon>Bacillota</taxon>
        <taxon>Bacilli</taxon>
        <taxon>Bacillales</taxon>
        <taxon>Paenibacillaceae</taxon>
        <taxon>Paenibacillus</taxon>
    </lineage>
</organism>
<dbReference type="GO" id="GO:0005524">
    <property type="term" value="F:ATP binding"/>
    <property type="evidence" value="ECO:0007669"/>
    <property type="project" value="InterPro"/>
</dbReference>
<comment type="caution">
    <text evidence="1">The sequence shown here is derived from an EMBL/GenBank/DDBJ whole genome shotgun (WGS) entry which is preliminary data.</text>
</comment>
<evidence type="ECO:0008006" key="3">
    <source>
        <dbReference type="Google" id="ProtNLM"/>
    </source>
</evidence>
<gene>
    <name evidence="1" type="ORF">AM231_01410</name>
</gene>
<protein>
    <recommendedName>
        <fullName evidence="3">ATP-grasp domain-containing protein</fullName>
    </recommendedName>
</protein>
<dbReference type="OrthoDB" id="7869153at2"/>
<dbReference type="Proteomes" id="UP000036932">
    <property type="component" value="Unassembled WGS sequence"/>
</dbReference>
<dbReference type="EMBL" id="LIUT01000001">
    <property type="protein sequence ID" value="KOR87925.1"/>
    <property type="molecule type" value="Genomic_DNA"/>
</dbReference>
<dbReference type="InterPro" id="IPR026838">
    <property type="entry name" value="YheC/D"/>
</dbReference>
<sequence>MSYNSSSIKSKWTKTKWLNEDSSIKRYVPYTLPFNKVNLNIMMANYNTVIFKPTDGTGGKNIIRIRKINGGYQKQLNSTVTTYASISSLYRGLSRYAGSRPYLLQKGIHLAKCNGKPFDIRVMVQKTRQGIWVSTALFTKIGNPNKVATNYNQGGTIGTFHKTMRGARFAPAFNLQLESELKGIGVAVGKNFDRHYKGFKELGLDVGVDSRGWPWILEVNTRPQIYPLKTLKDHSLYYKVLSYGRQYGRTK</sequence>
<dbReference type="RefSeq" id="WP_054400982.1">
    <property type="nucleotide sequence ID" value="NZ_LIUT01000001.1"/>
</dbReference>
<dbReference type="PATRIC" id="fig|1705565.3.peg.2132"/>
<dbReference type="InterPro" id="IPR013815">
    <property type="entry name" value="ATP_grasp_subdomain_1"/>
</dbReference>
<keyword evidence="2" id="KW-1185">Reference proteome</keyword>
<evidence type="ECO:0000313" key="1">
    <source>
        <dbReference type="EMBL" id="KOR87925.1"/>
    </source>
</evidence>
<reference evidence="2" key="1">
    <citation type="submission" date="2015-08" db="EMBL/GenBank/DDBJ databases">
        <title>Genome sequencing project for genomic taxonomy and phylogenomics of Bacillus-like bacteria.</title>
        <authorList>
            <person name="Liu B."/>
            <person name="Wang J."/>
            <person name="Zhu Y."/>
            <person name="Liu G."/>
            <person name="Chen Q."/>
            <person name="Chen Z."/>
            <person name="Lan J."/>
            <person name="Che J."/>
            <person name="Ge C."/>
            <person name="Shi H."/>
            <person name="Pan Z."/>
            <person name="Liu X."/>
        </authorList>
    </citation>
    <scope>NUCLEOTIDE SEQUENCE [LARGE SCALE GENOMIC DNA]</scope>
    <source>
        <strain evidence="2">FJAT-22460</strain>
    </source>
</reference>
<evidence type="ECO:0000313" key="2">
    <source>
        <dbReference type="Proteomes" id="UP000036932"/>
    </source>
</evidence>